<protein>
    <submittedName>
        <fullName evidence="1">Uncharacterized protein</fullName>
    </submittedName>
</protein>
<gene>
    <name evidence="2" type="ORF">E6P75_11770</name>
    <name evidence="1" type="ORF">NP7_10500</name>
</gene>
<dbReference type="Proteomes" id="UP000229340">
    <property type="component" value="Plasmid pNP7-1"/>
</dbReference>
<reference evidence="1" key="2">
    <citation type="journal article" date="2018" name="Genome Announc.">
        <title>Complete Genome Sequences of Three Moraxella osloensis Strains Isolated from Human Skin.</title>
        <authorList>
            <person name="Lim J.Y."/>
            <person name="Hwang I."/>
            <person name="Ganzorig M."/>
            <person name="Huang S.L."/>
            <person name="Cho G.S."/>
            <person name="Franz C.M.A.P."/>
            <person name="Lee K."/>
        </authorList>
    </citation>
    <scope>NUCLEOTIDE SEQUENCE</scope>
    <source>
        <strain evidence="1">NP7</strain>
        <plasmid evidence="1">pNP7-1</plasmid>
    </source>
</reference>
<reference evidence="1" key="3">
    <citation type="journal article" date="2018" name="Misainmurhag Hoiji">
        <title>Complete genome sequence of multidrug-resistant Moraxella osloensis NP7 with multiple plasmids isolated from human skin.</title>
        <authorList>
            <person name="Ganzorig M."/>
            <person name="Lim J.Y."/>
            <person name="Hwang I."/>
            <person name="Lee K."/>
        </authorList>
    </citation>
    <scope>NUCLEOTIDE SEQUENCE</scope>
    <source>
        <strain evidence="1">NP7</strain>
        <plasmid evidence="1">pNP7-1</plasmid>
    </source>
</reference>
<reference evidence="2" key="4">
    <citation type="submission" date="2019-04" db="EMBL/GenBank/DDBJ databases">
        <title>Moraxella osloensis CCUG 73412, isolated from corneal scrapings as causative agent of keratitis.</title>
        <authorList>
            <person name="Connolly G."/>
            <person name="Jaen-Luchoro D."/>
            <person name="Pinyeiro-Iglesias B."/>
            <person name="Curry A."/>
            <person name="Knowles S."/>
            <person name="Moore E.R.B."/>
        </authorList>
    </citation>
    <scope>NUCLEOTIDE SEQUENCE</scope>
    <source>
        <strain evidence="2">CCUG 73412</strain>
    </source>
</reference>
<dbReference type="EMBL" id="SSCJ01000014">
    <property type="protein sequence ID" value="MDI4510872.1"/>
    <property type="molecule type" value="Genomic_DNA"/>
</dbReference>
<dbReference type="RefSeq" id="WP_100271128.1">
    <property type="nucleotide sequence ID" value="NZ_CP024444.1"/>
</dbReference>
<reference evidence="3" key="1">
    <citation type="submission" date="2017-10" db="EMBL/GenBank/DDBJ databases">
        <title>Complete genome sequence of Moraxella osloensis NP7 isolated from human skin.</title>
        <authorList>
            <person name="Lee K."/>
            <person name="Lim J.Y."/>
            <person name="Hwang I."/>
        </authorList>
    </citation>
    <scope>NUCLEOTIDE SEQUENCE [LARGE SCALE GENOMIC DNA]</scope>
    <source>
        <strain evidence="3">NP7</strain>
        <plasmid evidence="3">pnp7-1</plasmid>
    </source>
</reference>
<evidence type="ECO:0000313" key="2">
    <source>
        <dbReference type="EMBL" id="MDI4510872.1"/>
    </source>
</evidence>
<evidence type="ECO:0000313" key="3">
    <source>
        <dbReference type="Proteomes" id="UP000229340"/>
    </source>
</evidence>
<organism evidence="1 3">
    <name type="scientific">Faucicola osloensis</name>
    <name type="common">Moraxella osloensis</name>
    <dbReference type="NCBI Taxonomy" id="34062"/>
    <lineage>
        <taxon>Bacteria</taxon>
        <taxon>Pseudomonadati</taxon>
        <taxon>Pseudomonadota</taxon>
        <taxon>Gammaproteobacteria</taxon>
        <taxon>Moraxellales</taxon>
        <taxon>Moraxellaceae</taxon>
        <taxon>Faucicola</taxon>
    </lineage>
</organism>
<keyword evidence="1" id="KW-0614">Plasmid</keyword>
<name>A0A2D2LXM3_FAUOS</name>
<evidence type="ECO:0000313" key="1">
    <source>
        <dbReference type="EMBL" id="ATR79785.1"/>
    </source>
</evidence>
<geneLocation type="plasmid" evidence="1">
    <name>pNP7-1</name>
</geneLocation>
<dbReference type="EMBL" id="CP024444">
    <property type="protein sequence ID" value="ATR79785.1"/>
    <property type="molecule type" value="Genomic_DNA"/>
</dbReference>
<dbReference type="AlphaFoldDB" id="A0A2D2LXM3"/>
<sequence length="218" mass="24978">MYSATELLSDEVKKVAQLKGLTINAYYDSDPFNPRKEWDNLGTLVSRGRNYCDEVYPSDVDIGNDIFDTATNFFKHHKIPLDSVVWLPIYSYTHGNVAYRCTAPYECRFDGGVYGFIYATKEKIRECYGVKRVTKDILERVHNCFKGEVSIFEQWCNGEVYGITIDNPVTNVESTWGIFGSDLDEVAMDMLAECDAYLNQEYEPAKAENLKNRFVKTA</sequence>
<proteinExistence type="predicted"/>
<accession>A0A2D2LXM3</accession>
<geneLocation type="plasmid" evidence="3">
    <name>pnp7-1</name>
</geneLocation>